<reference evidence="1" key="1">
    <citation type="submission" date="2018-11" db="EMBL/GenBank/DDBJ databases">
        <authorList>
            <person name="Alioto T."/>
            <person name="Alioto T."/>
        </authorList>
    </citation>
    <scope>NUCLEOTIDE SEQUENCE</scope>
</reference>
<protein>
    <submittedName>
        <fullName evidence="1">Uncharacterized protein</fullName>
    </submittedName>
</protein>
<name>A0A8B6DNP4_MYTGA</name>
<dbReference type="EMBL" id="UYJE01003731">
    <property type="protein sequence ID" value="VDI21927.1"/>
    <property type="molecule type" value="Genomic_DNA"/>
</dbReference>
<sequence length="91" mass="10544">MAMNNSLNQGTQYIRMTSTLTIGFQSMPQYMSYPPPMMTTPMPPSPIPPAIESYFKELCHRMTRVEKKLSTLDKMEDRLEKMDTKHSKPDN</sequence>
<comment type="caution">
    <text evidence="1">The sequence shown here is derived from an EMBL/GenBank/DDBJ whole genome shotgun (WGS) entry which is preliminary data.</text>
</comment>
<evidence type="ECO:0000313" key="2">
    <source>
        <dbReference type="Proteomes" id="UP000596742"/>
    </source>
</evidence>
<dbReference type="Proteomes" id="UP000596742">
    <property type="component" value="Unassembled WGS sequence"/>
</dbReference>
<proteinExistence type="predicted"/>
<dbReference type="AlphaFoldDB" id="A0A8B6DNP4"/>
<accession>A0A8B6DNP4</accession>
<keyword evidence="2" id="KW-1185">Reference proteome</keyword>
<evidence type="ECO:0000313" key="1">
    <source>
        <dbReference type="EMBL" id="VDI21927.1"/>
    </source>
</evidence>
<organism evidence="1 2">
    <name type="scientific">Mytilus galloprovincialis</name>
    <name type="common">Mediterranean mussel</name>
    <dbReference type="NCBI Taxonomy" id="29158"/>
    <lineage>
        <taxon>Eukaryota</taxon>
        <taxon>Metazoa</taxon>
        <taxon>Spiralia</taxon>
        <taxon>Lophotrochozoa</taxon>
        <taxon>Mollusca</taxon>
        <taxon>Bivalvia</taxon>
        <taxon>Autobranchia</taxon>
        <taxon>Pteriomorphia</taxon>
        <taxon>Mytilida</taxon>
        <taxon>Mytiloidea</taxon>
        <taxon>Mytilidae</taxon>
        <taxon>Mytilinae</taxon>
        <taxon>Mytilus</taxon>
    </lineage>
</organism>
<gene>
    <name evidence="1" type="ORF">MGAL_10B022486</name>
</gene>